<dbReference type="Proteomes" id="UP000316759">
    <property type="component" value="Unassembled WGS sequence"/>
</dbReference>
<dbReference type="AlphaFoldDB" id="A0A504Y5W4"/>
<protein>
    <submittedName>
        <fullName evidence="1">Uncharacterized protein</fullName>
    </submittedName>
</protein>
<organism evidence="1 2">
    <name type="scientific">Fasciola gigantica</name>
    <name type="common">Giant liver fluke</name>
    <dbReference type="NCBI Taxonomy" id="46835"/>
    <lineage>
        <taxon>Eukaryota</taxon>
        <taxon>Metazoa</taxon>
        <taxon>Spiralia</taxon>
        <taxon>Lophotrochozoa</taxon>
        <taxon>Platyhelminthes</taxon>
        <taxon>Trematoda</taxon>
        <taxon>Digenea</taxon>
        <taxon>Plagiorchiida</taxon>
        <taxon>Echinostomata</taxon>
        <taxon>Echinostomatoidea</taxon>
        <taxon>Fasciolidae</taxon>
        <taxon>Fasciola</taxon>
    </lineage>
</organism>
<sequence length="68" mass="7670">MDRQEDSSVDEENVAHKKELITFIQSAGSATRLAKKDMIAVTEKLHRLSEKEPVKYFDQVKGPSSSFS</sequence>
<accession>A0A504Y5W4</accession>
<evidence type="ECO:0000313" key="1">
    <source>
        <dbReference type="EMBL" id="TPP55956.1"/>
    </source>
</evidence>
<reference evidence="1 2" key="1">
    <citation type="submission" date="2019-04" db="EMBL/GenBank/DDBJ databases">
        <title>Annotation for the trematode Fasciola gigantica.</title>
        <authorList>
            <person name="Choi Y.-J."/>
        </authorList>
    </citation>
    <scope>NUCLEOTIDE SEQUENCE [LARGE SCALE GENOMIC DNA]</scope>
    <source>
        <strain evidence="1">Uganda_cow_1</strain>
    </source>
</reference>
<evidence type="ECO:0000313" key="2">
    <source>
        <dbReference type="Proteomes" id="UP000316759"/>
    </source>
</evidence>
<name>A0A504Y5W4_FASGI</name>
<gene>
    <name evidence="1" type="ORF">FGIG_01829</name>
</gene>
<keyword evidence="2" id="KW-1185">Reference proteome</keyword>
<dbReference type="EMBL" id="SUNJ01015177">
    <property type="protein sequence ID" value="TPP55956.1"/>
    <property type="molecule type" value="Genomic_DNA"/>
</dbReference>
<comment type="caution">
    <text evidence="1">The sequence shown here is derived from an EMBL/GenBank/DDBJ whole genome shotgun (WGS) entry which is preliminary data.</text>
</comment>
<proteinExistence type="predicted"/>